<feature type="transmembrane region" description="Helical" evidence="8">
    <location>
        <begin position="250"/>
        <end position="270"/>
    </location>
</feature>
<feature type="transmembrane region" description="Helical" evidence="8">
    <location>
        <begin position="170"/>
        <end position="190"/>
    </location>
</feature>
<feature type="transmembrane region" description="Helical" evidence="8">
    <location>
        <begin position="378"/>
        <end position="397"/>
    </location>
</feature>
<evidence type="ECO:0000256" key="8">
    <source>
        <dbReference type="SAM" id="Phobius"/>
    </source>
</evidence>
<feature type="transmembrane region" description="Helical" evidence="8">
    <location>
        <begin position="117"/>
        <end position="134"/>
    </location>
</feature>
<evidence type="ECO:0000313" key="10">
    <source>
        <dbReference type="EMBL" id="KWT85082.1"/>
    </source>
</evidence>
<dbReference type="Proteomes" id="UP000060487">
    <property type="component" value="Unassembled WGS sequence"/>
</dbReference>
<evidence type="ECO:0000256" key="5">
    <source>
        <dbReference type="ARBA" id="ARBA00023002"/>
    </source>
</evidence>
<feature type="transmembrane region" description="Helical" evidence="8">
    <location>
        <begin position="347"/>
        <end position="366"/>
    </location>
</feature>
<evidence type="ECO:0000256" key="7">
    <source>
        <dbReference type="RuleBase" id="RU000320"/>
    </source>
</evidence>
<feature type="transmembrane region" description="Helical" evidence="8">
    <location>
        <begin position="652"/>
        <end position="672"/>
    </location>
</feature>
<dbReference type="PRINTS" id="PR01437">
    <property type="entry name" value="NUOXDRDTASE4"/>
</dbReference>
<evidence type="ECO:0000256" key="4">
    <source>
        <dbReference type="ARBA" id="ARBA00022989"/>
    </source>
</evidence>
<feature type="transmembrane region" description="Helical" evidence="8">
    <location>
        <begin position="210"/>
        <end position="229"/>
    </location>
</feature>
<feature type="transmembrane region" description="Helical" evidence="8">
    <location>
        <begin position="525"/>
        <end position="546"/>
    </location>
</feature>
<dbReference type="Pfam" id="PF00361">
    <property type="entry name" value="Proton_antipo_M"/>
    <property type="match status" value="1"/>
</dbReference>
<proteinExistence type="predicted"/>
<dbReference type="GO" id="GO:0016491">
    <property type="term" value="F:oxidoreductase activity"/>
    <property type="evidence" value="ECO:0007669"/>
    <property type="project" value="UniProtKB-KW"/>
</dbReference>
<feature type="transmembrane region" description="Helical" evidence="8">
    <location>
        <begin position="79"/>
        <end position="105"/>
    </location>
</feature>
<feature type="transmembrane region" description="Helical" evidence="8">
    <location>
        <begin position="30"/>
        <end position="55"/>
    </location>
</feature>
<keyword evidence="5 10" id="KW-0560">Oxidoreductase</keyword>
<dbReference type="RefSeq" id="WP_085052423.1">
    <property type="nucleotide sequence ID" value="NZ_LNQR01000065.1"/>
</dbReference>
<evidence type="ECO:0000313" key="11">
    <source>
        <dbReference type="Proteomes" id="UP000060487"/>
    </source>
</evidence>
<keyword evidence="6 8" id="KW-0472">Membrane</keyword>
<dbReference type="PANTHER" id="PTHR42682">
    <property type="entry name" value="HYDROGENASE-4 COMPONENT F"/>
    <property type="match status" value="1"/>
</dbReference>
<feature type="transmembrane region" description="Helical" evidence="8">
    <location>
        <begin position="427"/>
        <end position="453"/>
    </location>
</feature>
<keyword evidence="11" id="KW-1185">Reference proteome</keyword>
<evidence type="ECO:0000256" key="1">
    <source>
        <dbReference type="ARBA" id="ARBA00004651"/>
    </source>
</evidence>
<protein>
    <submittedName>
        <fullName evidence="10">Hydrogenase</fullName>
        <ecNumber evidence="10">1.-.-.-</ecNumber>
    </submittedName>
</protein>
<evidence type="ECO:0000259" key="9">
    <source>
        <dbReference type="Pfam" id="PF00361"/>
    </source>
</evidence>
<evidence type="ECO:0000256" key="3">
    <source>
        <dbReference type="ARBA" id="ARBA00022692"/>
    </source>
</evidence>
<feature type="transmembrane region" description="Helical" evidence="8">
    <location>
        <begin position="140"/>
        <end position="158"/>
    </location>
</feature>
<evidence type="ECO:0000256" key="6">
    <source>
        <dbReference type="ARBA" id="ARBA00023136"/>
    </source>
</evidence>
<dbReference type="InterPro" id="IPR052175">
    <property type="entry name" value="ComplexI-like_HydComp"/>
</dbReference>
<sequence length="673" mass="70713">MSVLFIAVAAAVTGGLLAAVFSGKADRGRVAAVCSVSTIALAAAGVLFVSVRVLLGGDVLTETIDMGAPLGLVRFELDALSAFFAALTAVTTLFSIIYITGYISLMPKSSPRMSAGLHYMFFNFAAASMLMALVLRNALVFLVVWEIMALSIFFLIPFERGKIKPMSAAVQFLVTMHVGAVILAAAIVMASNGTGMDFSDFTAVLSSNTTSGTIVFLLFFIGFAFKAGLMPFHSWAVHAETEAPRGVSGLLSGAAVNMGIYGILRIIALTPAAAPLYGYTVLFISMFSAVLGILYALVQNDLRRILAYSTIENAGIIGIGIGVGLLGKAYSLPLMEVLGFAGALFHVVNHSLFKGVLFYAAGAVFLSTGTSNIDRLGGLIKSMPVVAVTFLAASLSASALPPFNGFISEFLIYSGLLRALTPASGFIITVGVIAVAVLALNGAVTLAVFAKTFGITFLGTPRSNLPAALQPPASMTLPLIVLAASCLVTGLWPESVMRLIHAPLVCLGVTQINLIGNAVTITGSVARGALLLVVVTAALFLIRTLLVRTPASAPTWGCGYEAVSSRMQYTGSSLGAPLVKLVSPLLRRVEKKKFIPKSADIPGCEPFPARRVKYTSVTFDFIESMVIDKGIAILKAVFERFSWVQSGHTGHYVLYILAALAAFLFAAVWRGVA</sequence>
<dbReference type="InterPro" id="IPR003918">
    <property type="entry name" value="NADH_UbQ_OxRdtase"/>
</dbReference>
<reference evidence="10 11" key="1">
    <citation type="submission" date="2015-11" db="EMBL/GenBank/DDBJ databases">
        <authorList>
            <person name="Lin W."/>
        </authorList>
    </citation>
    <scope>NUCLEOTIDE SEQUENCE [LARGE SCALE GENOMIC DNA]</scope>
    <source>
        <strain evidence="10 11">HCH-1</strain>
    </source>
</reference>
<feature type="transmembrane region" description="Helical" evidence="8">
    <location>
        <begin position="499"/>
        <end position="519"/>
    </location>
</feature>
<accession>A0ABR5SET1</accession>
<feature type="transmembrane region" description="Helical" evidence="8">
    <location>
        <begin position="6"/>
        <end position="23"/>
    </location>
</feature>
<feature type="domain" description="NADH:quinone oxidoreductase/Mrp antiporter transmembrane" evidence="9">
    <location>
        <begin position="138"/>
        <end position="423"/>
    </location>
</feature>
<organism evidence="10 11">
    <name type="scientific">Candidatus Magnetominusculus xianensis</name>
    <dbReference type="NCBI Taxonomy" id="1748249"/>
    <lineage>
        <taxon>Bacteria</taxon>
        <taxon>Pseudomonadati</taxon>
        <taxon>Nitrospirota</taxon>
        <taxon>Nitrospiria</taxon>
        <taxon>Nitrospirales</taxon>
        <taxon>Nitrospiraceae</taxon>
        <taxon>Candidatus Magnetominusculus</taxon>
    </lineage>
</organism>
<dbReference type="EC" id="1.-.-.-" evidence="10"/>
<dbReference type="InterPro" id="IPR001750">
    <property type="entry name" value="ND/Mrp_TM"/>
</dbReference>
<name>A0ABR5SET1_9BACT</name>
<keyword evidence="3 7" id="KW-0812">Transmembrane</keyword>
<gene>
    <name evidence="10" type="ORF">ASN18_1807</name>
</gene>
<dbReference type="EMBL" id="LNQR01000065">
    <property type="protein sequence ID" value="KWT85082.1"/>
    <property type="molecule type" value="Genomic_DNA"/>
</dbReference>
<comment type="caution">
    <text evidence="10">The sequence shown here is derived from an EMBL/GenBank/DDBJ whole genome shotgun (WGS) entry which is preliminary data.</text>
</comment>
<keyword evidence="2" id="KW-1003">Cell membrane</keyword>
<feature type="transmembrane region" description="Helical" evidence="8">
    <location>
        <begin position="276"/>
        <end position="298"/>
    </location>
</feature>
<feature type="transmembrane region" description="Helical" evidence="8">
    <location>
        <begin position="305"/>
        <end position="327"/>
    </location>
</feature>
<dbReference type="PANTHER" id="PTHR42682:SF3">
    <property type="entry name" value="FORMATE HYDROGENLYASE SUBUNIT 3-RELATED"/>
    <property type="match status" value="1"/>
</dbReference>
<evidence type="ECO:0000256" key="2">
    <source>
        <dbReference type="ARBA" id="ARBA00022475"/>
    </source>
</evidence>
<feature type="transmembrane region" description="Helical" evidence="8">
    <location>
        <begin position="473"/>
        <end position="492"/>
    </location>
</feature>
<keyword evidence="4 8" id="KW-1133">Transmembrane helix</keyword>
<comment type="subcellular location">
    <subcellularLocation>
        <location evidence="1">Cell membrane</location>
        <topology evidence="1">Multi-pass membrane protein</topology>
    </subcellularLocation>
    <subcellularLocation>
        <location evidence="7">Membrane</location>
        <topology evidence="7">Multi-pass membrane protein</topology>
    </subcellularLocation>
</comment>